<evidence type="ECO:0000256" key="9">
    <source>
        <dbReference type="ARBA" id="ARBA00022833"/>
    </source>
</evidence>
<keyword evidence="11 14" id="KW-0175">Coiled coil</keyword>
<dbReference type="GO" id="GO:0006325">
    <property type="term" value="P:chromatin organization"/>
    <property type="evidence" value="ECO:0007669"/>
    <property type="project" value="UniProtKB-KW"/>
</dbReference>
<evidence type="ECO:0000256" key="10">
    <source>
        <dbReference type="ARBA" id="ARBA00022853"/>
    </source>
</evidence>
<feature type="domain" description="RING-type" evidence="17">
    <location>
        <begin position="658"/>
        <end position="697"/>
    </location>
</feature>
<dbReference type="RefSeq" id="XP_008877013.1">
    <property type="nucleotide sequence ID" value="XM_008878791.1"/>
</dbReference>
<evidence type="ECO:0000259" key="17">
    <source>
        <dbReference type="PROSITE" id="PS50089"/>
    </source>
</evidence>
<dbReference type="PANTHER" id="PTHR23163">
    <property type="entry name" value="RING FINGER PROTEIN-RELATED"/>
    <property type="match status" value="1"/>
</dbReference>
<evidence type="ECO:0000256" key="13">
    <source>
        <dbReference type="PROSITE-ProRule" id="PRU00175"/>
    </source>
</evidence>
<dbReference type="UniPathway" id="UPA00143"/>
<reference evidence="18" key="1">
    <citation type="submission" date="2013-12" db="EMBL/GenBank/DDBJ databases">
        <title>The Genome Sequence of Aphanomyces invadans NJM9701.</title>
        <authorList>
            <consortium name="The Broad Institute Genomics Platform"/>
            <person name="Russ C."/>
            <person name="Tyler B."/>
            <person name="van West P."/>
            <person name="Dieguez-Uribeondo J."/>
            <person name="Young S.K."/>
            <person name="Zeng Q."/>
            <person name="Gargeya S."/>
            <person name="Fitzgerald M."/>
            <person name="Abouelleil A."/>
            <person name="Alvarado L."/>
            <person name="Chapman S.B."/>
            <person name="Gainer-Dewar J."/>
            <person name="Goldberg J."/>
            <person name="Griggs A."/>
            <person name="Gujja S."/>
            <person name="Hansen M."/>
            <person name="Howarth C."/>
            <person name="Imamovic A."/>
            <person name="Ireland A."/>
            <person name="Larimer J."/>
            <person name="McCowan C."/>
            <person name="Murphy C."/>
            <person name="Pearson M."/>
            <person name="Poon T.W."/>
            <person name="Priest M."/>
            <person name="Roberts A."/>
            <person name="Saif S."/>
            <person name="Shea T."/>
            <person name="Sykes S."/>
            <person name="Wortman J."/>
            <person name="Nusbaum C."/>
            <person name="Birren B."/>
        </authorList>
    </citation>
    <scope>NUCLEOTIDE SEQUENCE [LARGE SCALE GENOMIC DNA]</scope>
    <source>
        <strain evidence="18">NJM9701</strain>
    </source>
</reference>
<dbReference type="InterPro" id="IPR017907">
    <property type="entry name" value="Znf_RING_CS"/>
</dbReference>
<feature type="region of interest" description="Disordered" evidence="16">
    <location>
        <begin position="253"/>
        <end position="278"/>
    </location>
</feature>
<dbReference type="EC" id="2.3.2.27" evidence="14"/>
<comment type="subcellular location">
    <subcellularLocation>
        <location evidence="2 14">Nucleus</location>
    </subcellularLocation>
</comment>
<dbReference type="GeneID" id="20088976"/>
<keyword evidence="8 14" id="KW-0833">Ubl conjugation pathway</keyword>
<feature type="compositionally biased region" description="Basic and acidic residues" evidence="16">
    <location>
        <begin position="40"/>
        <end position="50"/>
    </location>
</feature>
<keyword evidence="5 14" id="KW-0808">Transferase</keyword>
<feature type="coiled-coil region" evidence="15">
    <location>
        <begin position="553"/>
        <end position="580"/>
    </location>
</feature>
<evidence type="ECO:0000256" key="11">
    <source>
        <dbReference type="ARBA" id="ARBA00023054"/>
    </source>
</evidence>
<dbReference type="GO" id="GO:0033503">
    <property type="term" value="C:HULC complex"/>
    <property type="evidence" value="ECO:0007669"/>
    <property type="project" value="TreeGrafter"/>
</dbReference>
<keyword evidence="9 14" id="KW-0862">Zinc</keyword>
<dbReference type="PROSITE" id="PS00518">
    <property type="entry name" value="ZF_RING_1"/>
    <property type="match status" value="1"/>
</dbReference>
<dbReference type="SUPFAM" id="SSF57850">
    <property type="entry name" value="RING/U-box"/>
    <property type="match status" value="1"/>
</dbReference>
<dbReference type="InterPro" id="IPR013956">
    <property type="entry name" value="E3_ubiquit_lig_Bre1"/>
</dbReference>
<dbReference type="PANTHER" id="PTHR23163:SF0">
    <property type="entry name" value="E3 UBIQUITIN-PROTEIN LIGASE BRE1"/>
    <property type="match status" value="1"/>
</dbReference>
<dbReference type="AlphaFoldDB" id="A0A024TKW1"/>
<keyword evidence="6 14" id="KW-0479">Metal-binding</keyword>
<proteinExistence type="inferred from homology"/>
<evidence type="ECO:0000256" key="14">
    <source>
        <dbReference type="RuleBase" id="RU365038"/>
    </source>
</evidence>
<evidence type="ECO:0000313" key="18">
    <source>
        <dbReference type="EMBL" id="ETV94251.1"/>
    </source>
</evidence>
<comment type="pathway">
    <text evidence="3 14">Protein modification; protein ubiquitination.</text>
</comment>
<keyword evidence="10 14" id="KW-0156">Chromatin regulator</keyword>
<feature type="coiled-coil region" evidence="15">
    <location>
        <begin position="341"/>
        <end position="449"/>
    </location>
</feature>
<evidence type="ECO:0000256" key="3">
    <source>
        <dbReference type="ARBA" id="ARBA00004906"/>
    </source>
</evidence>
<gene>
    <name evidence="18" type="ORF">H310_11926</name>
</gene>
<feature type="coiled-coil region" evidence="15">
    <location>
        <begin position="216"/>
        <end position="243"/>
    </location>
</feature>
<feature type="compositionally biased region" description="Basic and acidic residues" evidence="16">
    <location>
        <begin position="21"/>
        <end position="31"/>
    </location>
</feature>
<feature type="region of interest" description="Disordered" evidence="16">
    <location>
        <begin position="1"/>
        <end position="59"/>
    </location>
</feature>
<evidence type="ECO:0000256" key="5">
    <source>
        <dbReference type="ARBA" id="ARBA00022679"/>
    </source>
</evidence>
<evidence type="ECO:0000256" key="7">
    <source>
        <dbReference type="ARBA" id="ARBA00022771"/>
    </source>
</evidence>
<evidence type="ECO:0000256" key="1">
    <source>
        <dbReference type="ARBA" id="ARBA00000900"/>
    </source>
</evidence>
<evidence type="ECO:0000256" key="16">
    <source>
        <dbReference type="SAM" id="MobiDB-lite"/>
    </source>
</evidence>
<sequence>MDDDRKRGIGEPATDGQPSGESKRIKRDESSRSGSTTASRNHEPSPHANDDGDDATATDKQVRERNAALREALVEKNRRIQFLETKCSELFGHRHAIHARLQTVLNHWTILLKALHTLLPNNSSKDIDKDIKTSWGVIAPPASLPEGIQCEIDAWFLTGTEPAAPSSTSDDDDVTSALTSEIDLVKSWVATLLDKTISSDAERRAIEAKQDADRLVLAYQDKLQTYKLQVHELRADLNKKELERHTACRRLDRANANASNHSNTAGASSSAKAATASDSSHQTAVDAVAKWQQKVEKAELYAKEAADKLEKALTDTRKAKASEHAMKQSMDAMEKLHAETLDHLHEELVASKDEYQKLKHKSKDIESHARDKWEKKLAKVSAESAKLRAKLDEAAVKNAELRQRVATYHTFKDQVVELKALVASLEVEVATTKERLSFATEKLQKATADRKGDTDTQVAELIEGHESEIGALVGEVEAVAKDAESLRAQLTKTMAKVAQRDATIAKTNASLAKAEQTNALCFDELAGVRLQVASLTTLQRNQKALESTLQDTIKLKEEELATLRDHVKAVEKLKVDTEKERIKMAREVHLVKHTMHLQQPRDIPAPEAKPCEQCQVYKRAEDERNEKLRVARAAAGGAGEVSELERYELLEARKKLNCSVCQDAPKEVMISKCCHMFCKECMESNLKARNRKCPTCKKMFGQDDVKGVYWA</sequence>
<evidence type="ECO:0000256" key="15">
    <source>
        <dbReference type="SAM" id="Coils"/>
    </source>
</evidence>
<evidence type="ECO:0000256" key="8">
    <source>
        <dbReference type="ARBA" id="ARBA00022786"/>
    </source>
</evidence>
<dbReference type="VEuPathDB" id="FungiDB:H310_11926"/>
<dbReference type="OrthoDB" id="10266039at2759"/>
<evidence type="ECO:0000256" key="4">
    <source>
        <dbReference type="ARBA" id="ARBA00005555"/>
    </source>
</evidence>
<dbReference type="GO" id="GO:0005634">
    <property type="term" value="C:nucleus"/>
    <property type="evidence" value="ECO:0007669"/>
    <property type="project" value="UniProtKB-SubCell"/>
</dbReference>
<evidence type="ECO:0000256" key="6">
    <source>
        <dbReference type="ARBA" id="ARBA00022723"/>
    </source>
</evidence>
<comment type="similarity">
    <text evidence="4 14">Belongs to the BRE1 family.</text>
</comment>
<dbReference type="Gene3D" id="3.30.40.10">
    <property type="entry name" value="Zinc/RING finger domain, C3HC4 (zinc finger)"/>
    <property type="match status" value="1"/>
</dbReference>
<dbReference type="SMART" id="SM00184">
    <property type="entry name" value="RING"/>
    <property type="match status" value="1"/>
</dbReference>
<dbReference type="EMBL" id="KI913986">
    <property type="protein sequence ID" value="ETV94251.1"/>
    <property type="molecule type" value="Genomic_DNA"/>
</dbReference>
<feature type="compositionally biased region" description="Low complexity" evidence="16">
    <location>
        <begin position="254"/>
        <end position="278"/>
    </location>
</feature>
<dbReference type="eggNOG" id="KOG0978">
    <property type="taxonomic scope" value="Eukaryota"/>
</dbReference>
<name>A0A024TKW1_9STRA</name>
<keyword evidence="12 14" id="KW-0539">Nucleus</keyword>
<dbReference type="PROSITE" id="PS50089">
    <property type="entry name" value="ZF_RING_2"/>
    <property type="match status" value="1"/>
</dbReference>
<dbReference type="InterPro" id="IPR001841">
    <property type="entry name" value="Znf_RING"/>
</dbReference>
<organism evidence="18">
    <name type="scientific">Aphanomyces invadans</name>
    <dbReference type="NCBI Taxonomy" id="157072"/>
    <lineage>
        <taxon>Eukaryota</taxon>
        <taxon>Sar</taxon>
        <taxon>Stramenopiles</taxon>
        <taxon>Oomycota</taxon>
        <taxon>Saprolegniomycetes</taxon>
        <taxon>Saprolegniales</taxon>
        <taxon>Verrucalvaceae</taxon>
        <taxon>Aphanomyces</taxon>
    </lineage>
</organism>
<keyword evidence="7 13" id="KW-0863">Zinc-finger</keyword>
<dbReference type="InterPro" id="IPR013083">
    <property type="entry name" value="Znf_RING/FYVE/PHD"/>
</dbReference>
<comment type="catalytic activity">
    <reaction evidence="1 14">
        <text>S-ubiquitinyl-[E2 ubiquitin-conjugating enzyme]-L-cysteine + [acceptor protein]-L-lysine = [E2 ubiquitin-conjugating enzyme]-L-cysteine + N(6)-ubiquitinyl-[acceptor protein]-L-lysine.</text>
        <dbReference type="EC" id="2.3.2.27"/>
    </reaction>
</comment>
<evidence type="ECO:0000256" key="2">
    <source>
        <dbReference type="ARBA" id="ARBA00004123"/>
    </source>
</evidence>
<dbReference type="Pfam" id="PF13920">
    <property type="entry name" value="zf-C3HC4_3"/>
    <property type="match status" value="1"/>
</dbReference>
<evidence type="ECO:0000256" key="12">
    <source>
        <dbReference type="ARBA" id="ARBA00023242"/>
    </source>
</evidence>
<dbReference type="GO" id="GO:0016567">
    <property type="term" value="P:protein ubiquitination"/>
    <property type="evidence" value="ECO:0007669"/>
    <property type="project" value="UniProtKB-UniRule"/>
</dbReference>
<protein>
    <recommendedName>
        <fullName evidence="14">E3 ubiquitin protein ligase</fullName>
        <ecNumber evidence="14">2.3.2.27</ecNumber>
    </recommendedName>
</protein>
<dbReference type="STRING" id="157072.A0A024TKW1"/>
<dbReference type="GO" id="GO:0061630">
    <property type="term" value="F:ubiquitin protein ligase activity"/>
    <property type="evidence" value="ECO:0007669"/>
    <property type="project" value="UniProtKB-EC"/>
</dbReference>
<dbReference type="CDD" id="cd16499">
    <property type="entry name" value="RING-HC_Bre1-like"/>
    <property type="match status" value="1"/>
</dbReference>
<dbReference type="Gene3D" id="1.10.287.1490">
    <property type="match status" value="1"/>
</dbReference>
<accession>A0A024TKW1</accession>
<dbReference type="GO" id="GO:0008270">
    <property type="term" value="F:zinc ion binding"/>
    <property type="evidence" value="ECO:0007669"/>
    <property type="project" value="UniProtKB-KW"/>
</dbReference>